<dbReference type="NCBIfam" id="TIGR04066">
    <property type="entry name" value="nat_prod_clost"/>
    <property type="match status" value="1"/>
</dbReference>
<dbReference type="AlphaFoldDB" id="B8I5G6"/>
<dbReference type="EMBL" id="CP001348">
    <property type="protein sequence ID" value="ACL76702.1"/>
    <property type="molecule type" value="Genomic_DNA"/>
</dbReference>
<dbReference type="InterPro" id="IPR027417">
    <property type="entry name" value="P-loop_NTPase"/>
</dbReference>
<name>B8I5G6_RUMCH</name>
<evidence type="ECO:0000313" key="2">
    <source>
        <dbReference type="Proteomes" id="UP000001349"/>
    </source>
</evidence>
<organism evidence="1 2">
    <name type="scientific">Ruminiclostridium cellulolyticum (strain ATCC 35319 / DSM 5812 / JCM 6584 / H10)</name>
    <name type="common">Clostridium cellulolyticum</name>
    <dbReference type="NCBI Taxonomy" id="394503"/>
    <lineage>
        <taxon>Bacteria</taxon>
        <taxon>Bacillati</taxon>
        <taxon>Bacillota</taxon>
        <taxon>Clostridia</taxon>
        <taxon>Eubacteriales</taxon>
        <taxon>Oscillospiraceae</taxon>
        <taxon>Ruminiclostridium</taxon>
    </lineage>
</organism>
<sequence length="376" mass="43335">MGNVGLVYPYNRQFTPFLRYGSLDFKEFRLVAPGGWGMKDKDASRADDGEYIGITVKSCFESELEDCDCVVFCDYSLPLDFNKYIYPKILESIHKKKDIICLIPLEEHIELELKTLCNYEGVKFSYYKNESSQKFYKKFIEESIITIQTIDIPVIFILGTGEKTNKFDIQLALRKYYLEKGYKVSQIGTRQYCECAGFNSFPDFMFDKTMSETQKVVCFNNYVKSIEKDEKPDLFIIGIPGGIIPLNDLFVQDFGILAYMVSCAVRPDVCILSVYYDEYDNSLFEDVNTSIKHKFGYDVDCLNVANVKLNMPESYLHRGLKYFNVSSKDIEELKAVLNSQNQILFNISNSKDAQSIGEFSESILEKYSEIELVNKI</sequence>
<proteinExistence type="predicted"/>
<dbReference type="Proteomes" id="UP000001349">
    <property type="component" value="Chromosome"/>
</dbReference>
<dbReference type="Gene3D" id="3.40.50.300">
    <property type="entry name" value="P-loop containing nucleotide triphosphate hydrolases"/>
    <property type="match status" value="1"/>
</dbReference>
<dbReference type="RefSeq" id="WP_015925793.1">
    <property type="nucleotide sequence ID" value="NC_011898.1"/>
</dbReference>
<dbReference type="STRING" id="394503.Ccel_2369"/>
<accession>B8I5G6</accession>
<evidence type="ECO:0000313" key="1">
    <source>
        <dbReference type="EMBL" id="ACL76702.1"/>
    </source>
</evidence>
<dbReference type="eggNOG" id="ENOG50312KC">
    <property type="taxonomic scope" value="Bacteria"/>
</dbReference>
<dbReference type="OrthoDB" id="5464925at2"/>
<protein>
    <recommendedName>
        <fullName evidence="3">TIGR04066 family peptide maturation system protein</fullName>
    </recommendedName>
</protein>
<dbReference type="HOGENOM" id="CLU_060727_0_0_9"/>
<keyword evidence="2" id="KW-1185">Reference proteome</keyword>
<gene>
    <name evidence="1" type="ordered locus">Ccel_2369</name>
</gene>
<reference evidence="1 2" key="1">
    <citation type="submission" date="2009-01" db="EMBL/GenBank/DDBJ databases">
        <title>Complete sequence of Clostridium cellulolyticum H10.</title>
        <authorList>
            <consortium name="US DOE Joint Genome Institute"/>
            <person name="Lucas S."/>
            <person name="Copeland A."/>
            <person name="Lapidus A."/>
            <person name="Glavina del Rio T."/>
            <person name="Dalin E."/>
            <person name="Tice H."/>
            <person name="Bruce D."/>
            <person name="Goodwin L."/>
            <person name="Pitluck S."/>
            <person name="Chertkov O."/>
            <person name="Saunders E."/>
            <person name="Brettin T."/>
            <person name="Detter J.C."/>
            <person name="Han C."/>
            <person name="Larimer F."/>
            <person name="Land M."/>
            <person name="Hauser L."/>
            <person name="Kyrpides N."/>
            <person name="Ivanova N."/>
            <person name="Zhou J."/>
            <person name="Richardson P."/>
        </authorList>
    </citation>
    <scope>NUCLEOTIDE SEQUENCE [LARGE SCALE GENOMIC DNA]</scope>
    <source>
        <strain evidence="2">ATCC 35319 / DSM 5812 / JCM 6584 / H10</strain>
    </source>
</reference>
<dbReference type="InterPro" id="IPR023823">
    <property type="entry name" value="CHP04066_peptide_maturation"/>
</dbReference>
<evidence type="ECO:0008006" key="3">
    <source>
        <dbReference type="Google" id="ProtNLM"/>
    </source>
</evidence>
<dbReference type="KEGG" id="cce:Ccel_2369"/>